<evidence type="ECO:0000313" key="2">
    <source>
        <dbReference type="Proteomes" id="UP000789405"/>
    </source>
</evidence>
<dbReference type="EMBL" id="CAJVPY010061671">
    <property type="protein sequence ID" value="CAG8822132.1"/>
    <property type="molecule type" value="Genomic_DNA"/>
</dbReference>
<organism evidence="1 2">
    <name type="scientific">Dentiscutata erythropus</name>
    <dbReference type="NCBI Taxonomy" id="1348616"/>
    <lineage>
        <taxon>Eukaryota</taxon>
        <taxon>Fungi</taxon>
        <taxon>Fungi incertae sedis</taxon>
        <taxon>Mucoromycota</taxon>
        <taxon>Glomeromycotina</taxon>
        <taxon>Glomeromycetes</taxon>
        <taxon>Diversisporales</taxon>
        <taxon>Gigasporaceae</taxon>
        <taxon>Dentiscutata</taxon>
    </lineage>
</organism>
<feature type="non-terminal residue" evidence="1">
    <location>
        <position position="49"/>
    </location>
</feature>
<evidence type="ECO:0000313" key="1">
    <source>
        <dbReference type="EMBL" id="CAG8822132.1"/>
    </source>
</evidence>
<dbReference type="AlphaFoldDB" id="A0A9N9PHW0"/>
<accession>A0A9N9PHW0</accession>
<gene>
    <name evidence="1" type="ORF">DERYTH_LOCUS27248</name>
</gene>
<feature type="non-terminal residue" evidence="1">
    <location>
        <position position="1"/>
    </location>
</feature>
<reference evidence="1" key="1">
    <citation type="submission" date="2021-06" db="EMBL/GenBank/DDBJ databases">
        <authorList>
            <person name="Kallberg Y."/>
            <person name="Tangrot J."/>
            <person name="Rosling A."/>
        </authorList>
    </citation>
    <scope>NUCLEOTIDE SEQUENCE</scope>
    <source>
        <strain evidence="1">MA453B</strain>
    </source>
</reference>
<comment type="caution">
    <text evidence="1">The sequence shown here is derived from an EMBL/GenBank/DDBJ whole genome shotgun (WGS) entry which is preliminary data.</text>
</comment>
<keyword evidence="2" id="KW-1185">Reference proteome</keyword>
<protein>
    <submittedName>
        <fullName evidence="1">10408_t:CDS:1</fullName>
    </submittedName>
</protein>
<name>A0A9N9PHW0_9GLOM</name>
<dbReference type="Proteomes" id="UP000789405">
    <property type="component" value="Unassembled WGS sequence"/>
</dbReference>
<proteinExistence type="predicted"/>
<sequence length="49" mass="5418">NWVDIGRLVDSIESSRFRSHPILSTTVTLNQTNLAGKMVVGEMTINKMG</sequence>